<dbReference type="Gene3D" id="3.30.420.10">
    <property type="entry name" value="Ribonuclease H-like superfamily/Ribonuclease H"/>
    <property type="match status" value="1"/>
</dbReference>
<dbReference type="PANTHER" id="PTHR22891">
    <property type="entry name" value="EUKARYOTIC TRANSLATION INITIATION FACTOR 2C"/>
    <property type="match status" value="1"/>
</dbReference>
<evidence type="ECO:0000259" key="1">
    <source>
        <dbReference type="Pfam" id="PF02171"/>
    </source>
</evidence>
<dbReference type="InterPro" id="IPR036397">
    <property type="entry name" value="RNaseH_sf"/>
</dbReference>
<dbReference type="Proteomes" id="UP000054630">
    <property type="component" value="Unassembled WGS sequence"/>
</dbReference>
<reference evidence="2 3" key="1">
    <citation type="submission" date="2015-01" db="EMBL/GenBank/DDBJ databases">
        <title>Evolution of Trichinella species and genotypes.</title>
        <authorList>
            <person name="Korhonen P.K."/>
            <person name="Edoardo P."/>
            <person name="Giuseppe L.R."/>
            <person name="Gasser R.B."/>
        </authorList>
    </citation>
    <scope>NUCLEOTIDE SEQUENCE [LARGE SCALE GENOMIC DNA]</scope>
    <source>
        <strain evidence="2">ISS37</strain>
    </source>
</reference>
<proteinExistence type="predicted"/>
<feature type="domain" description="Piwi" evidence="1">
    <location>
        <begin position="38"/>
        <end position="108"/>
    </location>
</feature>
<dbReference type="SUPFAM" id="SSF53098">
    <property type="entry name" value="Ribonuclease H-like"/>
    <property type="match status" value="1"/>
</dbReference>
<accession>A0A0V0REG3</accession>
<sequence>MNLFERLLIAKSLDSSGMEYVESLVAKLFFSVFWRFRSQAAEWMHDFSLVVVQKRQHARFLCCDEGVARGQGKNIHAGTVIDRVVTSPNEYDFFLCSHHGNQQATSRPGLLPEYTSKECRSTLDWS</sequence>
<dbReference type="Pfam" id="PF02171">
    <property type="entry name" value="Piwi"/>
    <property type="match status" value="1"/>
</dbReference>
<dbReference type="STRING" id="6336.A0A0V0REG3"/>
<keyword evidence="3" id="KW-1185">Reference proteome</keyword>
<evidence type="ECO:0000313" key="2">
    <source>
        <dbReference type="EMBL" id="KRX12632.1"/>
    </source>
</evidence>
<dbReference type="InterPro" id="IPR012337">
    <property type="entry name" value="RNaseH-like_sf"/>
</dbReference>
<gene>
    <name evidence="2" type="primary">Ago2</name>
    <name evidence="2" type="ORF">T07_12290</name>
</gene>
<organism evidence="2 3">
    <name type="scientific">Trichinella nelsoni</name>
    <dbReference type="NCBI Taxonomy" id="6336"/>
    <lineage>
        <taxon>Eukaryota</taxon>
        <taxon>Metazoa</taxon>
        <taxon>Ecdysozoa</taxon>
        <taxon>Nematoda</taxon>
        <taxon>Enoplea</taxon>
        <taxon>Dorylaimia</taxon>
        <taxon>Trichinellida</taxon>
        <taxon>Trichinellidae</taxon>
        <taxon>Trichinella</taxon>
    </lineage>
</organism>
<dbReference type="EMBL" id="JYDL01000311">
    <property type="protein sequence ID" value="KRX12632.1"/>
    <property type="molecule type" value="Genomic_DNA"/>
</dbReference>
<dbReference type="InterPro" id="IPR003165">
    <property type="entry name" value="Piwi"/>
</dbReference>
<dbReference type="AlphaFoldDB" id="A0A0V0REG3"/>
<dbReference type="OrthoDB" id="5971213at2759"/>
<evidence type="ECO:0000313" key="3">
    <source>
        <dbReference type="Proteomes" id="UP000054630"/>
    </source>
</evidence>
<dbReference type="GO" id="GO:0003676">
    <property type="term" value="F:nucleic acid binding"/>
    <property type="evidence" value="ECO:0007669"/>
    <property type="project" value="InterPro"/>
</dbReference>
<comment type="caution">
    <text evidence="2">The sequence shown here is derived from an EMBL/GenBank/DDBJ whole genome shotgun (WGS) entry which is preliminary data.</text>
</comment>
<protein>
    <submittedName>
        <fullName evidence="2">Protein argonaute-2</fullName>
    </submittedName>
</protein>
<name>A0A0V0REG3_9BILA</name>